<accession>A0AAE3CJT7</accession>
<proteinExistence type="predicted"/>
<dbReference type="GO" id="GO:0003700">
    <property type="term" value="F:DNA-binding transcription factor activity"/>
    <property type="evidence" value="ECO:0007669"/>
    <property type="project" value="InterPro"/>
</dbReference>
<dbReference type="SUPFAM" id="SSF46955">
    <property type="entry name" value="Putative DNA-binding domain"/>
    <property type="match status" value="1"/>
</dbReference>
<dbReference type="Pfam" id="PF13411">
    <property type="entry name" value="MerR_1"/>
    <property type="match status" value="1"/>
</dbReference>
<keyword evidence="1" id="KW-0805">Transcription regulation</keyword>
<dbReference type="Proteomes" id="UP001197378">
    <property type="component" value="Unassembled WGS sequence"/>
</dbReference>
<evidence type="ECO:0000259" key="4">
    <source>
        <dbReference type="PROSITE" id="PS50937"/>
    </source>
</evidence>
<dbReference type="InterPro" id="IPR009061">
    <property type="entry name" value="DNA-bd_dom_put_sf"/>
</dbReference>
<comment type="caution">
    <text evidence="5">The sequence shown here is derived from an EMBL/GenBank/DDBJ whole genome shotgun (WGS) entry which is preliminary data.</text>
</comment>
<dbReference type="Gene3D" id="3.40.50.280">
    <property type="entry name" value="Cobalamin-binding domain"/>
    <property type="match status" value="1"/>
</dbReference>
<keyword evidence="2" id="KW-0238">DNA-binding</keyword>
<organism evidence="5 6">
    <name type="scientific">Igneacidithiobacillus copahuensis</name>
    <dbReference type="NCBI Taxonomy" id="2724909"/>
    <lineage>
        <taxon>Bacteria</taxon>
        <taxon>Pseudomonadati</taxon>
        <taxon>Pseudomonadota</taxon>
        <taxon>Acidithiobacillia</taxon>
        <taxon>Acidithiobacillales</taxon>
        <taxon>Acidithiobacillaceae</taxon>
        <taxon>Igneacidithiobacillus</taxon>
    </lineage>
</organism>
<dbReference type="RefSeq" id="WP_215872996.1">
    <property type="nucleotide sequence ID" value="NZ_JAAXYO010000107.1"/>
</dbReference>
<gene>
    <name evidence="5" type="ORF">HFQ13_08035</name>
</gene>
<dbReference type="SMART" id="SM00422">
    <property type="entry name" value="HTH_MERR"/>
    <property type="match status" value="1"/>
</dbReference>
<dbReference type="AlphaFoldDB" id="A0AAE3CJT7"/>
<evidence type="ECO:0000256" key="3">
    <source>
        <dbReference type="ARBA" id="ARBA00023163"/>
    </source>
</evidence>
<dbReference type="Gene3D" id="1.10.1660.10">
    <property type="match status" value="1"/>
</dbReference>
<evidence type="ECO:0000256" key="1">
    <source>
        <dbReference type="ARBA" id="ARBA00023015"/>
    </source>
</evidence>
<feature type="domain" description="HTH merR-type" evidence="4">
    <location>
        <begin position="7"/>
        <end position="64"/>
    </location>
</feature>
<dbReference type="InterPro" id="IPR047057">
    <property type="entry name" value="MerR_fam"/>
</dbReference>
<evidence type="ECO:0000313" key="5">
    <source>
        <dbReference type="EMBL" id="MBU2788152.1"/>
    </source>
</evidence>
<dbReference type="PANTHER" id="PTHR30204">
    <property type="entry name" value="REDOX-CYCLING DRUG-SENSING TRANSCRIPTIONAL ACTIVATOR SOXR"/>
    <property type="match status" value="1"/>
</dbReference>
<dbReference type="PROSITE" id="PS50937">
    <property type="entry name" value="HTH_MERR_2"/>
    <property type="match status" value="1"/>
</dbReference>
<sequence>MQSEESLYPISVVEQETGISKELLRMWERRYEFPVPERDGSGNRLYSRSQIERLQNINKLLAAGYRPGFVVGADEEKLDRLLEELPDSSTSNITPGESPLLDDLWESLRLRDFRTHRRLLRQQLTAEGVRQFITQIAAPLQQRLSRAELDDSLPGFSLQIATEQILETLALAIAMLPPPDAKALQIVLADLPGENRSLELQMTRTLLLSSGADVLFLGSEPNMEEVLACLRHCAVPVLLIAISAASVSATTQQAIAHLRREMPAQSTLWLSGSGAEEIDEEGGEPRFRRLRELLEAVQSWQNPPRSS</sequence>
<protein>
    <submittedName>
        <fullName evidence="5">MerR family transcriptional regulator</fullName>
    </submittedName>
</protein>
<dbReference type="PANTHER" id="PTHR30204:SF67">
    <property type="entry name" value="HTH-TYPE TRANSCRIPTIONAL REGULATOR MLRA-RELATED"/>
    <property type="match status" value="1"/>
</dbReference>
<evidence type="ECO:0000256" key="2">
    <source>
        <dbReference type="ARBA" id="ARBA00023125"/>
    </source>
</evidence>
<dbReference type="EMBL" id="JAAXYO010000107">
    <property type="protein sequence ID" value="MBU2788152.1"/>
    <property type="molecule type" value="Genomic_DNA"/>
</dbReference>
<keyword evidence="6" id="KW-1185">Reference proteome</keyword>
<dbReference type="InterPro" id="IPR000551">
    <property type="entry name" value="MerR-type_HTH_dom"/>
</dbReference>
<dbReference type="GO" id="GO:0003677">
    <property type="term" value="F:DNA binding"/>
    <property type="evidence" value="ECO:0007669"/>
    <property type="project" value="UniProtKB-KW"/>
</dbReference>
<evidence type="ECO:0000313" key="6">
    <source>
        <dbReference type="Proteomes" id="UP001197378"/>
    </source>
</evidence>
<name>A0AAE3CJT7_9PROT</name>
<keyword evidence="3" id="KW-0804">Transcription</keyword>
<reference evidence="5" key="1">
    <citation type="journal article" date="2021" name="ISME J.">
        <title>Genomic evolution of the class Acidithiobacillia: deep-branching Proteobacteria living in extreme acidic conditions.</title>
        <authorList>
            <person name="Moya-Beltran A."/>
            <person name="Beard S."/>
            <person name="Rojas-Villalobos C."/>
            <person name="Issotta F."/>
            <person name="Gallardo Y."/>
            <person name="Ulloa R."/>
            <person name="Giaveno A."/>
            <person name="Degli Esposti M."/>
            <person name="Johnson D.B."/>
            <person name="Quatrini R."/>
        </authorList>
    </citation>
    <scope>NUCLEOTIDE SEQUENCE</scope>
    <source>
        <strain evidence="5">VAN18-1</strain>
    </source>
</reference>